<dbReference type="InterPro" id="IPR054438">
    <property type="entry name" value="Struct_cement_gp24/gp6"/>
</dbReference>
<name>A0A6P1Y4T5_9SPIR</name>
<proteinExistence type="predicted"/>
<protein>
    <submittedName>
        <fullName evidence="1">Uncharacterized protein</fullName>
    </submittedName>
</protein>
<dbReference type="RefSeq" id="WP_162664575.1">
    <property type="nucleotide sequence ID" value="NZ_CP048020.1"/>
</dbReference>
<organism evidence="1">
    <name type="scientific">Treponema vincentii</name>
    <dbReference type="NCBI Taxonomy" id="69710"/>
    <lineage>
        <taxon>Bacteria</taxon>
        <taxon>Pseudomonadati</taxon>
        <taxon>Spirochaetota</taxon>
        <taxon>Spirochaetia</taxon>
        <taxon>Spirochaetales</taxon>
        <taxon>Treponemataceae</taxon>
        <taxon>Treponema</taxon>
    </lineage>
</organism>
<dbReference type="EMBL" id="CP048020">
    <property type="protein sequence ID" value="QHX44300.1"/>
    <property type="molecule type" value="Genomic_DNA"/>
</dbReference>
<evidence type="ECO:0000313" key="1">
    <source>
        <dbReference type="EMBL" id="QHX44300.1"/>
    </source>
</evidence>
<dbReference type="AlphaFoldDB" id="A0A6P1Y4T5"/>
<gene>
    <name evidence="1" type="ORF">GWP43_13475</name>
</gene>
<dbReference type="Pfam" id="PF22758">
    <property type="entry name" value="Phage_cement"/>
    <property type="match status" value="1"/>
</dbReference>
<dbReference type="Proteomes" id="UP000464374">
    <property type="component" value="Chromosome"/>
</dbReference>
<dbReference type="KEGG" id="trz:GWP43_13475"/>
<accession>A0A6P1Y4T5</accession>
<reference evidence="1" key="1">
    <citation type="submission" date="2020-01" db="EMBL/GenBank/DDBJ databases">
        <title>Complete genome sequence of a human oral phylogroup 1 Treponema sp. strain ATCC 700766, originally isolated from periodontitis dental plaque.</title>
        <authorList>
            <person name="Chan Y."/>
            <person name="Huo Y.-B."/>
            <person name="Yu X.-L."/>
            <person name="Zeng H."/>
            <person name="Leung W.-K."/>
            <person name="Watt R.M."/>
        </authorList>
    </citation>
    <scope>NUCLEOTIDE SEQUENCE [LARGE SCALE GENOMIC DNA]</scope>
    <source>
        <strain evidence="1">OMZ 804</strain>
    </source>
</reference>
<sequence>MMNRRPYIAQSEIAPGSAVIQGTVDNTVTAPADEKADMLGVYPFDANEAAAAQDRIGIAIGGVVKVVAGGTASAGKKAVLSKDKLGAFEDVPATAGTYKTCGIFLESGEAGEYIDMYIERGVITVA</sequence>